<keyword evidence="2" id="KW-1185">Reference proteome</keyword>
<accession>A0A385ST52</accession>
<reference evidence="2" key="1">
    <citation type="submission" date="2018-09" db="EMBL/GenBank/DDBJ databases">
        <title>Chryseolinea sp. KIS68-18 isolated from soil.</title>
        <authorList>
            <person name="Weon H.-Y."/>
            <person name="Kwon S.-W."/>
            <person name="Lee S.A."/>
        </authorList>
    </citation>
    <scope>NUCLEOTIDE SEQUENCE [LARGE SCALE GENOMIC DNA]</scope>
    <source>
        <strain evidence="2">KIS68-18</strain>
    </source>
</reference>
<evidence type="ECO:0000313" key="2">
    <source>
        <dbReference type="Proteomes" id="UP000266183"/>
    </source>
</evidence>
<gene>
    <name evidence="1" type="ORF">D4L85_27380</name>
</gene>
<dbReference type="Proteomes" id="UP000266183">
    <property type="component" value="Chromosome"/>
</dbReference>
<dbReference type="OrthoDB" id="1320396at2"/>
<dbReference type="EMBL" id="CP032382">
    <property type="protein sequence ID" value="AYB34074.1"/>
    <property type="molecule type" value="Genomic_DNA"/>
</dbReference>
<organism evidence="1 2">
    <name type="scientific">Chryseolinea soli</name>
    <dbReference type="NCBI Taxonomy" id="2321403"/>
    <lineage>
        <taxon>Bacteria</taxon>
        <taxon>Pseudomonadati</taxon>
        <taxon>Bacteroidota</taxon>
        <taxon>Cytophagia</taxon>
        <taxon>Cytophagales</taxon>
        <taxon>Fulvivirgaceae</taxon>
        <taxon>Chryseolinea</taxon>
    </lineage>
</organism>
<protein>
    <recommendedName>
        <fullName evidence="3">Outer membrane protein beta-barrel domain-containing protein</fullName>
    </recommendedName>
</protein>
<name>A0A385ST52_9BACT</name>
<dbReference type="RefSeq" id="WP_119757298.1">
    <property type="nucleotide sequence ID" value="NZ_CP032382.1"/>
</dbReference>
<dbReference type="AlphaFoldDB" id="A0A385ST52"/>
<dbReference type="KEGG" id="chk:D4L85_27380"/>
<sequence>MKNRMLLTLLMLVPAYQGISQKIIEVEGIGGAAWPGKYSASTGVPHFKYARLYFGAGFNYQILKHSFLTSGLYYHQTSGDVPLQLKTLSIPFQWSQRYGKKVQVQLGLGMYTAMLVYHYDGSKYRYIQGGDPLLVTEKNTTITTDLGVAGSASVYIPLTKTVAIKAGINKNWGLKKVQANGDTTATTQRTTAMFLGLSVKLR</sequence>
<proteinExistence type="predicted"/>
<evidence type="ECO:0008006" key="3">
    <source>
        <dbReference type="Google" id="ProtNLM"/>
    </source>
</evidence>
<evidence type="ECO:0000313" key="1">
    <source>
        <dbReference type="EMBL" id="AYB34074.1"/>
    </source>
</evidence>